<dbReference type="STRING" id="70415.A0A5S6R358"/>
<dbReference type="SUPFAM" id="SSF50494">
    <property type="entry name" value="Trypsin-like serine proteases"/>
    <property type="match status" value="1"/>
</dbReference>
<evidence type="ECO:0000256" key="2">
    <source>
        <dbReference type="SAM" id="SignalP"/>
    </source>
</evidence>
<feature type="chain" id="PRO_5024423869" evidence="2">
    <location>
        <begin position="21"/>
        <end position="325"/>
    </location>
</feature>
<dbReference type="AlphaFoldDB" id="A0A5S6R358"/>
<dbReference type="Gene3D" id="2.40.10.10">
    <property type="entry name" value="Trypsin-like serine proteases"/>
    <property type="match status" value="1"/>
</dbReference>
<dbReference type="GO" id="GO:0006508">
    <property type="term" value="P:proteolysis"/>
    <property type="evidence" value="ECO:0007669"/>
    <property type="project" value="InterPro"/>
</dbReference>
<dbReference type="InterPro" id="IPR043504">
    <property type="entry name" value="Peptidase_S1_PA_chymotrypsin"/>
</dbReference>
<dbReference type="InterPro" id="IPR009003">
    <property type="entry name" value="Peptidase_S1_PA"/>
</dbReference>
<sequence length="325" mass="35930">MLPPLPNLFVASCIIHLALARQERVCNNQAEYNQVKSAFGKHSNEIEGAFPWTVIIFHSQNPHCLGSLLATQKAANQTDLVLTATECTTRQLAKTNKNRMKTFSVRLPVKQHSAKGQSTARGVAAVETFMTNNDDGGIEVLRLKKPMTFDNNVKPICLPESKLIPKNLNKCFISAMGSSTMYLVYKIHACKETAHETANTIEMCFDIGEKSPTLLHGGTVICSQNGQPFALGVKSRSGGDLTEKKERRVRIALVQGVDALYEMTKFKEAPLPNAKETNVHRENATVAPTPSEVTTKAPFKAMEFKPVIIYKKPITLTSFSWQLPE</sequence>
<accession>A0A5S6R358</accession>
<reference evidence="5" key="1">
    <citation type="submission" date="2019-12" db="UniProtKB">
        <authorList>
            <consortium name="WormBaseParasite"/>
        </authorList>
    </citation>
    <scope>IDENTIFICATION</scope>
</reference>
<name>A0A5S6R358_TRIMR</name>
<dbReference type="PANTHER" id="PTHR24253">
    <property type="entry name" value="TRANSMEMBRANE PROTEASE SERINE"/>
    <property type="match status" value="1"/>
</dbReference>
<evidence type="ECO:0000313" key="4">
    <source>
        <dbReference type="Proteomes" id="UP000046395"/>
    </source>
</evidence>
<keyword evidence="4" id="KW-1185">Reference proteome</keyword>
<proteinExistence type="predicted"/>
<evidence type="ECO:0000259" key="3">
    <source>
        <dbReference type="PROSITE" id="PS50240"/>
    </source>
</evidence>
<protein>
    <submittedName>
        <fullName evidence="5">Peptidase S1 domain-containing protein</fullName>
    </submittedName>
</protein>
<feature type="domain" description="Peptidase S1" evidence="3">
    <location>
        <begin position="38"/>
        <end position="261"/>
    </location>
</feature>
<dbReference type="Pfam" id="PF00089">
    <property type="entry name" value="Trypsin"/>
    <property type="match status" value="1"/>
</dbReference>
<evidence type="ECO:0000313" key="5">
    <source>
        <dbReference type="WBParaSite" id="TMUE_3000014071.1"/>
    </source>
</evidence>
<dbReference type="WBParaSite" id="TMUE_3000014071.1">
    <property type="protein sequence ID" value="TMUE_3000014071.1"/>
    <property type="gene ID" value="WBGene00290161"/>
</dbReference>
<dbReference type="PROSITE" id="PS50240">
    <property type="entry name" value="TRYPSIN_DOM"/>
    <property type="match status" value="1"/>
</dbReference>
<organism evidence="4 5">
    <name type="scientific">Trichuris muris</name>
    <name type="common">Mouse whipworm</name>
    <dbReference type="NCBI Taxonomy" id="70415"/>
    <lineage>
        <taxon>Eukaryota</taxon>
        <taxon>Metazoa</taxon>
        <taxon>Ecdysozoa</taxon>
        <taxon>Nematoda</taxon>
        <taxon>Enoplea</taxon>
        <taxon>Dorylaimia</taxon>
        <taxon>Trichinellida</taxon>
        <taxon>Trichuridae</taxon>
        <taxon>Trichuris</taxon>
    </lineage>
</organism>
<feature type="signal peptide" evidence="2">
    <location>
        <begin position="1"/>
        <end position="20"/>
    </location>
</feature>
<dbReference type="InterPro" id="IPR001254">
    <property type="entry name" value="Trypsin_dom"/>
</dbReference>
<keyword evidence="2" id="KW-0732">Signal</keyword>
<dbReference type="Proteomes" id="UP000046395">
    <property type="component" value="Unassembled WGS sequence"/>
</dbReference>
<evidence type="ECO:0000256" key="1">
    <source>
        <dbReference type="ARBA" id="ARBA00023157"/>
    </source>
</evidence>
<dbReference type="GO" id="GO:0004252">
    <property type="term" value="F:serine-type endopeptidase activity"/>
    <property type="evidence" value="ECO:0007669"/>
    <property type="project" value="InterPro"/>
</dbReference>
<dbReference type="PANTHER" id="PTHR24253:SF153">
    <property type="entry name" value="SERINE PROTEASE HEPSIN"/>
    <property type="match status" value="1"/>
</dbReference>
<keyword evidence="1" id="KW-1015">Disulfide bond</keyword>